<proteinExistence type="predicted"/>
<protein>
    <submittedName>
        <fullName evidence="2">Uncharacterized protein</fullName>
    </submittedName>
</protein>
<evidence type="ECO:0000313" key="2">
    <source>
        <dbReference type="EMBL" id="AVW90985.1"/>
    </source>
</evidence>
<accession>A0A2R4M1D9</accession>
<dbReference type="EMBL" id="CP028475">
    <property type="protein sequence ID" value="AVW90985.1"/>
    <property type="molecule type" value="Genomic_DNA"/>
</dbReference>
<dbReference type="KEGG" id="cbak:DA792_07715"/>
<name>A0A2R4M1D9_9RHOB</name>
<keyword evidence="1" id="KW-0812">Transmembrane</keyword>
<feature type="transmembrane region" description="Helical" evidence="1">
    <location>
        <begin position="115"/>
        <end position="134"/>
    </location>
</feature>
<keyword evidence="1" id="KW-0472">Membrane</keyword>
<evidence type="ECO:0000313" key="3">
    <source>
        <dbReference type="Proteomes" id="UP000241447"/>
    </source>
</evidence>
<dbReference type="Proteomes" id="UP000241447">
    <property type="component" value="Chromosome"/>
</dbReference>
<keyword evidence="1" id="KW-1133">Transmembrane helix</keyword>
<reference evidence="2 3" key="1">
    <citation type="submission" date="2018-03" db="EMBL/GenBank/DDBJ databases">
        <title>The Complete Genome of Celeribacter baekdonensis strain LH4, a Thiosulfate-Oxidizing Alphaproteobacterium Isolated from Gulf of Mexico Continental Slope Sediments.</title>
        <authorList>
            <person name="Flood B.E."/>
            <person name="Bailey J.V."/>
            <person name="Leprich D."/>
        </authorList>
    </citation>
    <scope>NUCLEOTIDE SEQUENCE [LARGE SCALE GENOMIC DNA]</scope>
    <source>
        <strain evidence="2 3">LH4</strain>
    </source>
</reference>
<evidence type="ECO:0000256" key="1">
    <source>
        <dbReference type="SAM" id="Phobius"/>
    </source>
</evidence>
<organism evidence="2 3">
    <name type="scientific">Celeribacter baekdonensis</name>
    <dbReference type="NCBI Taxonomy" id="875171"/>
    <lineage>
        <taxon>Bacteria</taxon>
        <taxon>Pseudomonadati</taxon>
        <taxon>Pseudomonadota</taxon>
        <taxon>Alphaproteobacteria</taxon>
        <taxon>Rhodobacterales</taxon>
        <taxon>Roseobacteraceae</taxon>
        <taxon>Celeribacter</taxon>
    </lineage>
</organism>
<dbReference type="AlphaFoldDB" id="A0A2R4M1D9"/>
<gene>
    <name evidence="2" type="ORF">DA792_07715</name>
</gene>
<sequence length="136" mass="13495">MALTFGDSVPSVSSAGPSRNLSYGTANSGFSVTDWLFGSSSSGPGYSSGVPIVGTSGEYVDALAAAGVNTTQMDGTTGFASALSGLASAVLGSMGAQDDTPQYTQVSAGKQVAGFDVRTIAIFGVIGAAIYYLAKK</sequence>